<evidence type="ECO:0000256" key="1">
    <source>
        <dbReference type="SAM" id="SignalP"/>
    </source>
</evidence>
<feature type="signal peptide" evidence="1">
    <location>
        <begin position="1"/>
        <end position="17"/>
    </location>
</feature>
<dbReference type="RefSeq" id="XP_065659781.1">
    <property type="nucleotide sequence ID" value="XM_065803709.1"/>
</dbReference>
<accession>A0ABM4CDL5</accession>
<sequence>MLIKLLLATLVLILVKAKSKMLDQSKGTLSTNPLNSKIIPKCEKKSCTEALKKFHSLTEDLIMDRYYFVAVHRLKCLLVLRLTKHDSTLNDSACSYHTTEGFIKSPNVKSLTSDISALRLYENLLDKILGELYIVMKHEASIESGQNFMVTMLQICNSVKSLYMRIKSIVEIFSECNCEVLNETKELYIQSYDVLTKKYNHSKSMLIILKQLEVLKKIFKEDFWERKKKLQKIELHGMIIIKRTWKLAEDQMVLPSRNRLY</sequence>
<protein>
    <submittedName>
        <fullName evidence="3">Uncharacterized protein LOC136083837</fullName>
    </submittedName>
</protein>
<keyword evidence="1" id="KW-0732">Signal</keyword>
<reference evidence="3" key="1">
    <citation type="submission" date="2025-08" db="UniProtKB">
        <authorList>
            <consortium name="RefSeq"/>
        </authorList>
    </citation>
    <scope>IDENTIFICATION</scope>
</reference>
<proteinExistence type="predicted"/>
<name>A0ABM4CDL5_HYDVU</name>
<evidence type="ECO:0000313" key="2">
    <source>
        <dbReference type="Proteomes" id="UP001652625"/>
    </source>
</evidence>
<evidence type="ECO:0000313" key="3">
    <source>
        <dbReference type="RefSeq" id="XP_065659781.1"/>
    </source>
</evidence>
<feature type="chain" id="PRO_5045356009" evidence="1">
    <location>
        <begin position="18"/>
        <end position="261"/>
    </location>
</feature>
<gene>
    <name evidence="3" type="primary">LOC136083837</name>
</gene>
<dbReference type="GeneID" id="136083837"/>
<dbReference type="Proteomes" id="UP001652625">
    <property type="component" value="Chromosome 08"/>
</dbReference>
<organism evidence="2 3">
    <name type="scientific">Hydra vulgaris</name>
    <name type="common">Hydra</name>
    <name type="synonym">Hydra attenuata</name>
    <dbReference type="NCBI Taxonomy" id="6087"/>
    <lineage>
        <taxon>Eukaryota</taxon>
        <taxon>Metazoa</taxon>
        <taxon>Cnidaria</taxon>
        <taxon>Hydrozoa</taxon>
        <taxon>Hydroidolina</taxon>
        <taxon>Anthoathecata</taxon>
        <taxon>Aplanulata</taxon>
        <taxon>Hydridae</taxon>
        <taxon>Hydra</taxon>
    </lineage>
</organism>
<keyword evidence="2" id="KW-1185">Reference proteome</keyword>